<evidence type="ECO:0000313" key="3">
    <source>
        <dbReference type="Proteomes" id="UP001501570"/>
    </source>
</evidence>
<sequence>MPSGELPKVEGQRQPDKTQQEAKDQWSNFESATERTADRDTGTYRPRSQLFAK</sequence>
<evidence type="ECO:0000313" key="2">
    <source>
        <dbReference type="EMBL" id="GAA5180308.1"/>
    </source>
</evidence>
<proteinExistence type="predicted"/>
<protein>
    <submittedName>
        <fullName evidence="2">Uncharacterized protein</fullName>
    </submittedName>
</protein>
<comment type="caution">
    <text evidence="2">The sequence shown here is derived from an EMBL/GenBank/DDBJ whole genome shotgun (WGS) entry which is preliminary data.</text>
</comment>
<reference evidence="3" key="1">
    <citation type="journal article" date="2019" name="Int. J. Syst. Evol. Microbiol.">
        <title>The Global Catalogue of Microorganisms (GCM) 10K type strain sequencing project: providing services to taxonomists for standard genome sequencing and annotation.</title>
        <authorList>
            <consortium name="The Broad Institute Genomics Platform"/>
            <consortium name="The Broad Institute Genome Sequencing Center for Infectious Disease"/>
            <person name="Wu L."/>
            <person name="Ma J."/>
        </authorList>
    </citation>
    <scope>NUCLEOTIDE SEQUENCE [LARGE SCALE GENOMIC DNA]</scope>
    <source>
        <strain evidence="3">JCM 18304</strain>
    </source>
</reference>
<feature type="region of interest" description="Disordered" evidence="1">
    <location>
        <begin position="1"/>
        <end position="53"/>
    </location>
</feature>
<accession>A0ABP9RLH4</accession>
<dbReference type="Proteomes" id="UP001501570">
    <property type="component" value="Unassembled WGS sequence"/>
</dbReference>
<evidence type="ECO:0000256" key="1">
    <source>
        <dbReference type="SAM" id="MobiDB-lite"/>
    </source>
</evidence>
<dbReference type="EMBL" id="BAABJQ010000003">
    <property type="protein sequence ID" value="GAA5180308.1"/>
    <property type="molecule type" value="Genomic_DNA"/>
</dbReference>
<feature type="compositionally biased region" description="Basic and acidic residues" evidence="1">
    <location>
        <begin position="7"/>
        <end position="24"/>
    </location>
</feature>
<organism evidence="2 3">
    <name type="scientific">Rugosimonospora acidiphila</name>
    <dbReference type="NCBI Taxonomy" id="556531"/>
    <lineage>
        <taxon>Bacteria</taxon>
        <taxon>Bacillati</taxon>
        <taxon>Actinomycetota</taxon>
        <taxon>Actinomycetes</taxon>
        <taxon>Micromonosporales</taxon>
        <taxon>Micromonosporaceae</taxon>
        <taxon>Rugosimonospora</taxon>
    </lineage>
</organism>
<gene>
    <name evidence="2" type="ORF">GCM10023322_12320</name>
</gene>
<name>A0ABP9RLH4_9ACTN</name>
<keyword evidence="3" id="KW-1185">Reference proteome</keyword>
<feature type="compositionally biased region" description="Basic and acidic residues" evidence="1">
    <location>
        <begin position="32"/>
        <end position="42"/>
    </location>
</feature>